<gene>
    <name evidence="8" type="ORF">PQO03_08740</name>
</gene>
<dbReference type="Proteomes" id="UP001214250">
    <property type="component" value="Chromosome 1"/>
</dbReference>
<keyword evidence="4 7" id="KW-1133">Transmembrane helix</keyword>
<feature type="transmembrane region" description="Helical" evidence="7">
    <location>
        <begin position="305"/>
        <end position="328"/>
    </location>
</feature>
<feature type="transmembrane region" description="Helical" evidence="7">
    <location>
        <begin position="52"/>
        <end position="73"/>
    </location>
</feature>
<evidence type="ECO:0000313" key="8">
    <source>
        <dbReference type="EMBL" id="WDE95801.1"/>
    </source>
</evidence>
<name>A0ABY7VSH8_9BACT</name>
<feature type="transmembrane region" description="Helical" evidence="7">
    <location>
        <begin position="426"/>
        <end position="446"/>
    </location>
</feature>
<feature type="transmembrane region" description="Helical" evidence="7">
    <location>
        <begin position="397"/>
        <end position="419"/>
    </location>
</feature>
<organism evidence="8 9">
    <name type="scientific">Lentisphaera profundi</name>
    <dbReference type="NCBI Taxonomy" id="1658616"/>
    <lineage>
        <taxon>Bacteria</taxon>
        <taxon>Pseudomonadati</taxon>
        <taxon>Lentisphaerota</taxon>
        <taxon>Lentisphaeria</taxon>
        <taxon>Lentisphaerales</taxon>
        <taxon>Lentisphaeraceae</taxon>
        <taxon>Lentisphaera</taxon>
    </lineage>
</organism>
<keyword evidence="5 7" id="KW-0472">Membrane</keyword>
<feature type="transmembrane region" description="Helical" evidence="7">
    <location>
        <begin position="193"/>
        <end position="211"/>
    </location>
</feature>
<sequence>MNQVITNITLTGLDWSFIIGFFIIAIGIGIYTSRSAGKSEEDFFLGGRSMPWWLLGFSMVATTFSTDTPNFVTDIIRKDGVASNWMWWSFLLTGMLTVFVYAGLWRRSGVTTDVEFYEMRYSGKAAAFLRGFRGIYLGVVFNILIMAMVSLAAIKIGGIMLGLSPWEVLGYSAAVTVIFSALGGFKGVLLTDFLLFIIAMVGSVGAAYYALDHESVGGMTGLLEHFQSTPELASKLDIFPKTDSTIFMSVFIIPLAVQWWAAYFPGAEPGGGGYLVQRMLAAKDEKNAVSATLFFNFAHYALRPWPWIIVALCSMIVFPDLASIQAAFPGAEKIGEDSAYSAMLAKTLPVGWMGLVLTSLIAAYMSTISTHLNWGSSYVVNDIYLRFLKPKASQKELVWVGRISTVLLMIVTSFVALFLESASTAFNYIIMMGAGTGALLILRWFWWRVNAYCEIVAMISSFTLAILLNWTGLFTPIKNLAGEVTQKAIYSGADLALSLTEAIGFTVAWGDLKILIGVAITTVAWLLVAFFGPTTDKNVLRSFLEKVNPGGAGWKVVVDAAEAEGKPIQPTHEADSIPKGILCMVLGCIGVYSLLFAIGYWLYGKTTLMSIFFVTSAVATVILFKVWGSKKTKAN</sequence>
<reference evidence="8 9" key="1">
    <citation type="submission" date="2023-02" db="EMBL/GenBank/DDBJ databases">
        <title>Genome sequence of Lentisphaera profundi SAORIC-696.</title>
        <authorList>
            <person name="Kim e."/>
            <person name="Cho J.-C."/>
            <person name="Choi A."/>
            <person name="Kang I."/>
        </authorList>
    </citation>
    <scope>NUCLEOTIDE SEQUENCE [LARGE SCALE GENOMIC DNA]</scope>
    <source>
        <strain evidence="8 9">SAORIC-696</strain>
    </source>
</reference>
<accession>A0ABY7VSH8</accession>
<keyword evidence="9" id="KW-1185">Reference proteome</keyword>
<dbReference type="InterPro" id="IPR001734">
    <property type="entry name" value="Na/solute_symporter"/>
</dbReference>
<feature type="transmembrane region" description="Helical" evidence="7">
    <location>
        <begin position="135"/>
        <end position="156"/>
    </location>
</feature>
<dbReference type="EMBL" id="CP117811">
    <property type="protein sequence ID" value="WDE95801.1"/>
    <property type="molecule type" value="Genomic_DNA"/>
</dbReference>
<comment type="subcellular location">
    <subcellularLocation>
        <location evidence="1">Membrane</location>
        <topology evidence="1">Multi-pass membrane protein</topology>
    </subcellularLocation>
</comment>
<evidence type="ECO:0000256" key="2">
    <source>
        <dbReference type="ARBA" id="ARBA00006434"/>
    </source>
</evidence>
<feature type="transmembrane region" description="Helical" evidence="7">
    <location>
        <begin position="168"/>
        <end position="187"/>
    </location>
</feature>
<dbReference type="CDD" id="cd11477">
    <property type="entry name" value="SLC5sbd_u1"/>
    <property type="match status" value="1"/>
</dbReference>
<feature type="transmembrane region" description="Helical" evidence="7">
    <location>
        <begin position="12"/>
        <end position="32"/>
    </location>
</feature>
<evidence type="ECO:0000256" key="7">
    <source>
        <dbReference type="SAM" id="Phobius"/>
    </source>
</evidence>
<protein>
    <submittedName>
        <fullName evidence="8">Na+:solute symporter</fullName>
    </submittedName>
</protein>
<dbReference type="PANTHER" id="PTHR11819:SF77">
    <property type="entry name" value="SODIUM_GLUCOSE COTRANSPORT PROTEIN"/>
    <property type="match status" value="1"/>
</dbReference>
<dbReference type="InterPro" id="IPR038377">
    <property type="entry name" value="Na/Glc_symporter_sf"/>
</dbReference>
<evidence type="ECO:0000256" key="4">
    <source>
        <dbReference type="ARBA" id="ARBA00022989"/>
    </source>
</evidence>
<feature type="transmembrane region" description="Helical" evidence="7">
    <location>
        <begin position="245"/>
        <end position="264"/>
    </location>
</feature>
<evidence type="ECO:0000313" key="9">
    <source>
        <dbReference type="Proteomes" id="UP001214250"/>
    </source>
</evidence>
<evidence type="ECO:0000256" key="1">
    <source>
        <dbReference type="ARBA" id="ARBA00004141"/>
    </source>
</evidence>
<dbReference type="RefSeq" id="WP_274149593.1">
    <property type="nucleotide sequence ID" value="NZ_CP117811.1"/>
</dbReference>
<comment type="similarity">
    <text evidence="2 6">Belongs to the sodium:solute symporter (SSF) (TC 2.A.21) family.</text>
</comment>
<feature type="transmembrane region" description="Helical" evidence="7">
    <location>
        <begin position="514"/>
        <end position="532"/>
    </location>
</feature>
<evidence type="ECO:0000256" key="3">
    <source>
        <dbReference type="ARBA" id="ARBA00022692"/>
    </source>
</evidence>
<dbReference type="Gene3D" id="1.20.1730.10">
    <property type="entry name" value="Sodium/glucose cotransporter"/>
    <property type="match status" value="1"/>
</dbReference>
<feature type="transmembrane region" description="Helical" evidence="7">
    <location>
        <begin position="349"/>
        <end position="368"/>
    </location>
</feature>
<proteinExistence type="inferred from homology"/>
<evidence type="ECO:0000256" key="6">
    <source>
        <dbReference type="RuleBase" id="RU362091"/>
    </source>
</evidence>
<feature type="transmembrane region" description="Helical" evidence="7">
    <location>
        <begin position="608"/>
        <end position="627"/>
    </location>
</feature>
<keyword evidence="3 7" id="KW-0812">Transmembrane</keyword>
<feature type="transmembrane region" description="Helical" evidence="7">
    <location>
        <begin position="581"/>
        <end position="602"/>
    </location>
</feature>
<dbReference type="PANTHER" id="PTHR11819">
    <property type="entry name" value="SOLUTE CARRIER FAMILY 5"/>
    <property type="match status" value="1"/>
</dbReference>
<feature type="transmembrane region" description="Helical" evidence="7">
    <location>
        <begin position="458"/>
        <end position="477"/>
    </location>
</feature>
<feature type="transmembrane region" description="Helical" evidence="7">
    <location>
        <begin position="85"/>
        <end position="104"/>
    </location>
</feature>
<dbReference type="Pfam" id="PF00474">
    <property type="entry name" value="SSF"/>
    <property type="match status" value="1"/>
</dbReference>
<dbReference type="PROSITE" id="PS50283">
    <property type="entry name" value="NA_SOLUT_SYMP_3"/>
    <property type="match status" value="1"/>
</dbReference>
<evidence type="ECO:0000256" key="5">
    <source>
        <dbReference type="ARBA" id="ARBA00023136"/>
    </source>
</evidence>